<evidence type="ECO:0000313" key="2">
    <source>
        <dbReference type="EMBL" id="KAK4469410.1"/>
    </source>
</evidence>
<comment type="caution">
    <text evidence="2">The sequence shown here is derived from an EMBL/GenBank/DDBJ whole genome shotgun (WGS) entry which is preliminary data.</text>
</comment>
<dbReference type="PANTHER" id="PTHR21096">
    <property type="entry name" value="PROTEIN FAM136A"/>
    <property type="match status" value="1"/>
</dbReference>
<name>A0AAE1Z918_SCHME</name>
<keyword evidence="3" id="KW-1185">Reference proteome</keyword>
<evidence type="ECO:0000313" key="3">
    <source>
        <dbReference type="Proteomes" id="UP001292079"/>
    </source>
</evidence>
<comment type="similarity">
    <text evidence="1">Belongs to the FAM136 family.</text>
</comment>
<dbReference type="Pfam" id="PF05811">
    <property type="entry name" value="DUF842"/>
    <property type="match status" value="1"/>
</dbReference>
<reference evidence="2" key="2">
    <citation type="journal article" date="2023" name="Infect Dis Poverty">
        <title>Chromosome-scale genome of the human blood fluke Schistosoma mekongi and its implications for public health.</title>
        <authorList>
            <person name="Zhou M."/>
            <person name="Xu L."/>
            <person name="Xu D."/>
            <person name="Chen W."/>
            <person name="Khan J."/>
            <person name="Hu Y."/>
            <person name="Huang H."/>
            <person name="Wei H."/>
            <person name="Zhang Y."/>
            <person name="Chusongsang P."/>
            <person name="Tanasarnprasert K."/>
            <person name="Hu X."/>
            <person name="Limpanont Y."/>
            <person name="Lv Z."/>
        </authorList>
    </citation>
    <scope>NUCLEOTIDE SEQUENCE</scope>
    <source>
        <strain evidence="2">LV_2022a</strain>
    </source>
</reference>
<sequence length="159" mass="17948">MDKLTDSLQRDLNRLQTDYQKAVEKALGNLDVAYLRKIQANYFRCGLKCCEDLDASIVEVQHCVERCETPLSQAHDLMQSEVSAFQTRLQVCASECVNQARDKLSSDATESQLKNAQREVLACSQKCVDNQLSTGLPALVTRLKDQLQKLKQNQIEIVD</sequence>
<accession>A0AAE1Z918</accession>
<proteinExistence type="inferred from homology"/>
<dbReference type="Proteomes" id="UP001292079">
    <property type="component" value="Unassembled WGS sequence"/>
</dbReference>
<dbReference type="InterPro" id="IPR008560">
    <property type="entry name" value="DUF842_euk"/>
</dbReference>
<reference evidence="2" key="1">
    <citation type="submission" date="2022-04" db="EMBL/GenBank/DDBJ databases">
        <authorList>
            <person name="Xu L."/>
            <person name="Lv Z."/>
        </authorList>
    </citation>
    <scope>NUCLEOTIDE SEQUENCE</scope>
    <source>
        <strain evidence="2">LV_2022a</strain>
    </source>
</reference>
<dbReference type="PANTHER" id="PTHR21096:SF0">
    <property type="entry name" value="PROTEIN FAM136A"/>
    <property type="match status" value="1"/>
</dbReference>
<protein>
    <recommendedName>
        <fullName evidence="4">Protein FAM136A</fullName>
    </recommendedName>
</protein>
<dbReference type="GO" id="GO:0005737">
    <property type="term" value="C:cytoplasm"/>
    <property type="evidence" value="ECO:0007669"/>
    <property type="project" value="TreeGrafter"/>
</dbReference>
<evidence type="ECO:0008006" key="4">
    <source>
        <dbReference type="Google" id="ProtNLM"/>
    </source>
</evidence>
<gene>
    <name evidence="2" type="ORF">MN116_006965</name>
</gene>
<dbReference type="AlphaFoldDB" id="A0AAE1Z918"/>
<evidence type="ECO:0000256" key="1">
    <source>
        <dbReference type="ARBA" id="ARBA00009952"/>
    </source>
</evidence>
<organism evidence="2 3">
    <name type="scientific">Schistosoma mekongi</name>
    <name type="common">Parasitic worm</name>
    <dbReference type="NCBI Taxonomy" id="38744"/>
    <lineage>
        <taxon>Eukaryota</taxon>
        <taxon>Metazoa</taxon>
        <taxon>Spiralia</taxon>
        <taxon>Lophotrochozoa</taxon>
        <taxon>Platyhelminthes</taxon>
        <taxon>Trematoda</taxon>
        <taxon>Digenea</taxon>
        <taxon>Strigeidida</taxon>
        <taxon>Schistosomatoidea</taxon>
        <taxon>Schistosomatidae</taxon>
        <taxon>Schistosoma</taxon>
    </lineage>
</organism>
<dbReference type="EMBL" id="JALJAT010000005">
    <property type="protein sequence ID" value="KAK4469410.1"/>
    <property type="molecule type" value="Genomic_DNA"/>
</dbReference>